<organism evidence="1 2">
    <name type="scientific">Streptomyces nanshensis</name>
    <dbReference type="NCBI Taxonomy" id="518642"/>
    <lineage>
        <taxon>Bacteria</taxon>
        <taxon>Bacillati</taxon>
        <taxon>Actinomycetota</taxon>
        <taxon>Actinomycetes</taxon>
        <taxon>Kitasatosporales</taxon>
        <taxon>Streptomycetaceae</taxon>
        <taxon>Streptomyces</taxon>
    </lineage>
</organism>
<name>A0A1E7L0S9_9ACTN</name>
<dbReference type="EMBL" id="LJGW01000346">
    <property type="protein sequence ID" value="OEV09780.1"/>
    <property type="molecule type" value="Genomic_DNA"/>
</dbReference>
<evidence type="ECO:0000313" key="2">
    <source>
        <dbReference type="Proteomes" id="UP000176005"/>
    </source>
</evidence>
<dbReference type="RefSeq" id="WP_070018373.1">
    <property type="nucleotide sequence ID" value="NZ_LJGW01000346.1"/>
</dbReference>
<evidence type="ECO:0008006" key="3">
    <source>
        <dbReference type="Google" id="ProtNLM"/>
    </source>
</evidence>
<dbReference type="AlphaFoldDB" id="A0A1E7L0S9"/>
<reference evidence="1 2" key="1">
    <citation type="journal article" date="2016" name="Front. Microbiol.">
        <title>Comparative Genomics Analysis of Streptomyces Species Reveals Their Adaptation to the Marine Environment and Their Diversity at the Genomic Level.</title>
        <authorList>
            <person name="Tian X."/>
            <person name="Zhang Z."/>
            <person name="Yang T."/>
            <person name="Chen M."/>
            <person name="Li J."/>
            <person name="Chen F."/>
            <person name="Yang J."/>
            <person name="Li W."/>
            <person name="Zhang B."/>
            <person name="Zhang Z."/>
            <person name="Wu J."/>
            <person name="Zhang C."/>
            <person name="Long L."/>
            <person name="Xiao J."/>
        </authorList>
    </citation>
    <scope>NUCLEOTIDE SEQUENCE [LARGE SCALE GENOMIC DNA]</scope>
    <source>
        <strain evidence="1 2">SCSIO 10429</strain>
    </source>
</reference>
<proteinExistence type="predicted"/>
<protein>
    <recommendedName>
        <fullName evidence="3">Polysaccharide lyase-like protein</fullName>
    </recommendedName>
</protein>
<accession>A0A1E7L0S9</accession>
<sequence length="270" mass="28810">MDRRSFLVRGAGAVALSGTLAGGYAATALAGPSRKKAETKREAKAEAPGELLWAADLSAAKDSSEAGFGNVQVQYGGGDIENDGPPMPVVDHPKLGRALKITLEENQERYEAAPGAGDDCGEGQELFFRVDFALDKDFPVDQENPFCLVNQIHHGGNDGSPPIEFDVNSGKLSVRGAGDAYTKELGPIAVDTVCKLVYRVRFSADPASSLLEVWLDDKQVLADFQPPCATLIDGNSYWKGATMYCDPSIPPLTVFQNAHRVGTTYESVTA</sequence>
<dbReference type="Proteomes" id="UP000176005">
    <property type="component" value="Unassembled WGS sequence"/>
</dbReference>
<gene>
    <name evidence="1" type="ORF">AN218_20550</name>
</gene>
<evidence type="ECO:0000313" key="1">
    <source>
        <dbReference type="EMBL" id="OEV09780.1"/>
    </source>
</evidence>
<dbReference type="Gene3D" id="2.60.120.200">
    <property type="match status" value="1"/>
</dbReference>
<comment type="caution">
    <text evidence="1">The sequence shown here is derived from an EMBL/GenBank/DDBJ whole genome shotgun (WGS) entry which is preliminary data.</text>
</comment>
<dbReference type="InterPro" id="IPR025975">
    <property type="entry name" value="Polysacc_lyase"/>
</dbReference>
<dbReference type="Pfam" id="PF14099">
    <property type="entry name" value="Polysacc_lyase"/>
    <property type="match status" value="1"/>
</dbReference>
<keyword evidence="2" id="KW-1185">Reference proteome</keyword>